<reference evidence="2" key="1">
    <citation type="submission" date="2021-04" db="EMBL/GenBank/DDBJ databases">
        <title>A collection of bacterial strains from the Burkholderia cepacia Research Laboratory and Repository.</title>
        <authorList>
            <person name="Lipuma J."/>
            <person name="Spilker T."/>
        </authorList>
    </citation>
    <scope>NUCLEOTIDE SEQUENCE</scope>
    <source>
        <strain evidence="2">AU36012</strain>
    </source>
</reference>
<evidence type="ECO:0000313" key="3">
    <source>
        <dbReference type="Proteomes" id="UP000682266"/>
    </source>
</evidence>
<dbReference type="AlphaFoldDB" id="A0AA41E7A4"/>
<protein>
    <submittedName>
        <fullName evidence="2">SMI1/KNR4 family protein</fullName>
    </submittedName>
</protein>
<evidence type="ECO:0000259" key="1">
    <source>
        <dbReference type="Pfam" id="PF09346"/>
    </source>
</evidence>
<dbReference type="InterPro" id="IPR018958">
    <property type="entry name" value="Knr4/Smi1-like_dom"/>
</dbReference>
<feature type="domain" description="Knr4/Smi1-like" evidence="1">
    <location>
        <begin position="126"/>
        <end position="221"/>
    </location>
</feature>
<sequence>MAMIELSAKTYTAELQRFRLRGRVWLASNDIPADVQVPTAWVALLDTPDAALGSWLAKMWAGVVGRLPAVEMFFAEKLRRPAVFQKENGDLCLLYPYTVEGDDLNFFIGHPPLGDLVSDDMSLWRALPDDLRSFYQFTHNGWTFFPANSMGPMPIGDQTALTDKLDLTTDETRKLGVNPDLVWTVFQNGSGDYLCLDLRDSAGDGSAAGRLWWHENPTELEPVDFWAVMNAWFEIFVEEADKR</sequence>
<gene>
    <name evidence="2" type="ORF">KDW93_12620</name>
</gene>
<evidence type="ECO:0000313" key="2">
    <source>
        <dbReference type="EMBL" id="MBR8129813.1"/>
    </source>
</evidence>
<dbReference type="Pfam" id="PF09346">
    <property type="entry name" value="SMI1_KNR4"/>
    <property type="match status" value="1"/>
</dbReference>
<organism evidence="2 3">
    <name type="scientific">Burkholderia ambifaria</name>
    <dbReference type="NCBI Taxonomy" id="152480"/>
    <lineage>
        <taxon>Bacteria</taxon>
        <taxon>Pseudomonadati</taxon>
        <taxon>Pseudomonadota</taxon>
        <taxon>Betaproteobacteria</taxon>
        <taxon>Burkholderiales</taxon>
        <taxon>Burkholderiaceae</taxon>
        <taxon>Burkholderia</taxon>
        <taxon>Burkholderia cepacia complex</taxon>
    </lineage>
</organism>
<dbReference type="EMBL" id="JAGSVG010000009">
    <property type="protein sequence ID" value="MBR8129813.1"/>
    <property type="molecule type" value="Genomic_DNA"/>
</dbReference>
<dbReference type="InterPro" id="IPR037883">
    <property type="entry name" value="Knr4/Smi1-like_sf"/>
</dbReference>
<dbReference type="Proteomes" id="UP000682266">
    <property type="component" value="Unassembled WGS sequence"/>
</dbReference>
<accession>A0AA41E7A4</accession>
<dbReference type="SUPFAM" id="SSF160631">
    <property type="entry name" value="SMI1/KNR4-like"/>
    <property type="match status" value="1"/>
</dbReference>
<comment type="caution">
    <text evidence="2">The sequence shown here is derived from an EMBL/GenBank/DDBJ whole genome shotgun (WGS) entry which is preliminary data.</text>
</comment>
<name>A0AA41E7A4_9BURK</name>
<proteinExistence type="predicted"/>